<proteinExistence type="predicted"/>
<dbReference type="Gene3D" id="3.40.50.360">
    <property type="match status" value="1"/>
</dbReference>
<gene>
    <name evidence="2" type="ORF">AS202_05540</name>
</gene>
<organism evidence="2 3">
    <name type="scientific">Myroides odoratimimus</name>
    <dbReference type="NCBI Taxonomy" id="76832"/>
    <lineage>
        <taxon>Bacteria</taxon>
        <taxon>Pseudomonadati</taxon>
        <taxon>Bacteroidota</taxon>
        <taxon>Flavobacteriia</taxon>
        <taxon>Flavobacteriales</taxon>
        <taxon>Flavobacteriaceae</taxon>
        <taxon>Myroides</taxon>
    </lineage>
</organism>
<evidence type="ECO:0000313" key="2">
    <source>
        <dbReference type="EMBL" id="ALU25628.1"/>
    </source>
</evidence>
<dbReference type="GO" id="GO:0010181">
    <property type="term" value="F:FMN binding"/>
    <property type="evidence" value="ECO:0007669"/>
    <property type="project" value="InterPro"/>
</dbReference>
<accession>A0A0S7EC48</accession>
<dbReference type="EMBL" id="CP013690">
    <property type="protein sequence ID" value="ALU25628.1"/>
    <property type="molecule type" value="Genomic_DNA"/>
</dbReference>
<dbReference type="RefSeq" id="WP_006257915.1">
    <property type="nucleotide sequence ID" value="NZ_BCMQ01000002.1"/>
</dbReference>
<dbReference type="SUPFAM" id="SSF52218">
    <property type="entry name" value="Flavoproteins"/>
    <property type="match status" value="1"/>
</dbReference>
<dbReference type="InterPro" id="IPR008254">
    <property type="entry name" value="Flavodoxin/NO_synth"/>
</dbReference>
<protein>
    <submittedName>
        <fullName evidence="2">Dialkylrecorsinol condensing enzyme DarA</fullName>
    </submittedName>
</protein>
<name>A0A0S7EC48_9FLAO</name>
<dbReference type="KEGG" id="mod:AS202_05540"/>
<evidence type="ECO:0000259" key="1">
    <source>
        <dbReference type="Pfam" id="PF12682"/>
    </source>
</evidence>
<dbReference type="Pfam" id="PF12682">
    <property type="entry name" value="Flavodoxin_4"/>
    <property type="match status" value="1"/>
</dbReference>
<reference evidence="2 3" key="1">
    <citation type="journal article" date="2016" name="J. Zhejiang Univ. Sci. B">
        <title>Antibiotic resistance mechanisms of Myroides sp.</title>
        <authorList>
            <person name="Hu S."/>
            <person name="Yuan S."/>
            <person name="Qu H."/>
            <person name="Jiang T."/>
            <person name="Zhou Y."/>
            <person name="Wang M."/>
            <person name="Ming D."/>
        </authorList>
    </citation>
    <scope>NUCLEOTIDE SEQUENCE [LARGE SCALE GENOMIC DNA]</scope>
    <source>
        <strain evidence="2 3">PR63039</strain>
    </source>
</reference>
<evidence type="ECO:0000313" key="3">
    <source>
        <dbReference type="Proteomes" id="UP000069030"/>
    </source>
</evidence>
<sequence length="301" mass="35446">MKKKVLVLYYSQSGQLKRVLDRLTEPIQLDDNVEITYCKIQLEQDFLFPWNKEDFFNVFPESFRQIAQPVIAPVDEILNTKYDLIILGYQVWYLSPSIPINSFLKSEYAQHIFANTPVVTVSGSRNMWVMAQEKMKKLLKDVNGQLVGNIALVDRHINLVSVITIVDWMFSGKQRRVWGFLPKPGISNEEIMNSNRFGTVIKNYLFKENYQGMQTELVNIGAVEVRHFLVSMDKKANRIFKVWSALIYKSKNRKTLLKIFNYYLFIAIWLISPIVHMIHLLLYPLKYWKIKKDEKYFQGID</sequence>
<dbReference type="Proteomes" id="UP000069030">
    <property type="component" value="Chromosome"/>
</dbReference>
<dbReference type="InterPro" id="IPR029039">
    <property type="entry name" value="Flavoprotein-like_sf"/>
</dbReference>
<feature type="domain" description="Flavodoxin-like" evidence="1">
    <location>
        <begin position="4"/>
        <end position="141"/>
    </location>
</feature>
<dbReference type="AlphaFoldDB" id="A0A0S7EC48"/>